<dbReference type="EMBL" id="WJQU01000002">
    <property type="protein sequence ID" value="KAJ6643190.1"/>
    <property type="molecule type" value="Genomic_DNA"/>
</dbReference>
<dbReference type="Proteomes" id="UP001151699">
    <property type="component" value="Chromosome B"/>
</dbReference>
<dbReference type="AlphaFoldDB" id="A0A9Q0N455"/>
<accession>A0A9Q0N455</accession>
<comment type="caution">
    <text evidence="1">The sequence shown here is derived from an EMBL/GenBank/DDBJ whole genome shotgun (WGS) entry which is preliminary data.</text>
</comment>
<reference evidence="1" key="1">
    <citation type="submission" date="2022-07" db="EMBL/GenBank/DDBJ databases">
        <authorList>
            <person name="Trinca V."/>
            <person name="Uliana J.V.C."/>
            <person name="Torres T.T."/>
            <person name="Ward R.J."/>
            <person name="Monesi N."/>
        </authorList>
    </citation>
    <scope>NUCLEOTIDE SEQUENCE</scope>
    <source>
        <strain evidence="1">HSMRA1968</strain>
        <tissue evidence="1">Whole embryos</tissue>
    </source>
</reference>
<protein>
    <submittedName>
        <fullName evidence="1">Uncharacterized protein</fullName>
    </submittedName>
</protein>
<proteinExistence type="predicted"/>
<organism evidence="1 2">
    <name type="scientific">Pseudolycoriella hygida</name>
    <dbReference type="NCBI Taxonomy" id="35572"/>
    <lineage>
        <taxon>Eukaryota</taxon>
        <taxon>Metazoa</taxon>
        <taxon>Ecdysozoa</taxon>
        <taxon>Arthropoda</taxon>
        <taxon>Hexapoda</taxon>
        <taxon>Insecta</taxon>
        <taxon>Pterygota</taxon>
        <taxon>Neoptera</taxon>
        <taxon>Endopterygota</taxon>
        <taxon>Diptera</taxon>
        <taxon>Nematocera</taxon>
        <taxon>Sciaroidea</taxon>
        <taxon>Sciaridae</taxon>
        <taxon>Pseudolycoriella</taxon>
    </lineage>
</organism>
<gene>
    <name evidence="1" type="ORF">Bhyg_08146</name>
</gene>
<sequence length="80" mass="8862">MGLCEPNCAQQVLPIQCLPSTMMQADVYDLPMLFDAMQAYESLDWNKGHLPPLTDGPTIWTCPTDSTLPNAFDATLNKKC</sequence>
<evidence type="ECO:0000313" key="2">
    <source>
        <dbReference type="Proteomes" id="UP001151699"/>
    </source>
</evidence>
<keyword evidence="2" id="KW-1185">Reference proteome</keyword>
<evidence type="ECO:0000313" key="1">
    <source>
        <dbReference type="EMBL" id="KAJ6643190.1"/>
    </source>
</evidence>
<name>A0A9Q0N455_9DIPT</name>